<evidence type="ECO:0000259" key="2">
    <source>
        <dbReference type="Pfam" id="PF05699"/>
    </source>
</evidence>
<dbReference type="PANTHER" id="PTHR46481">
    <property type="entry name" value="ZINC FINGER BED DOMAIN-CONTAINING PROTEIN 4"/>
    <property type="match status" value="1"/>
</dbReference>
<reference evidence="4 5" key="1">
    <citation type="journal article" date="2005" name="Nature">
        <title>The map-based sequence of the rice genome.</title>
        <authorList>
            <consortium name="International rice genome sequencing project (IRGSP)"/>
            <person name="Matsumoto T."/>
            <person name="Wu J."/>
            <person name="Kanamori H."/>
            <person name="Katayose Y."/>
            <person name="Fujisawa M."/>
            <person name="Namiki N."/>
            <person name="Mizuno H."/>
            <person name="Yamamoto K."/>
            <person name="Antonio B.A."/>
            <person name="Baba T."/>
            <person name="Sakata K."/>
            <person name="Nagamura Y."/>
            <person name="Aoki H."/>
            <person name="Arikawa K."/>
            <person name="Arita K."/>
            <person name="Bito T."/>
            <person name="Chiden Y."/>
            <person name="Fujitsuka N."/>
            <person name="Fukunaka R."/>
            <person name="Hamada M."/>
            <person name="Harada C."/>
            <person name="Hayashi A."/>
            <person name="Hijishita S."/>
            <person name="Honda M."/>
            <person name="Hosokawa S."/>
            <person name="Ichikawa Y."/>
            <person name="Idonuma A."/>
            <person name="Iijima M."/>
            <person name="Ikeda M."/>
            <person name="Ikeno M."/>
            <person name="Ito K."/>
            <person name="Ito S."/>
            <person name="Ito T."/>
            <person name="Ito Y."/>
            <person name="Ito Y."/>
            <person name="Iwabuchi A."/>
            <person name="Kamiya K."/>
            <person name="Karasawa W."/>
            <person name="Kurita K."/>
            <person name="Katagiri S."/>
            <person name="Kikuta A."/>
            <person name="Kobayashi H."/>
            <person name="Kobayashi N."/>
            <person name="Machita K."/>
            <person name="Maehara T."/>
            <person name="Masukawa M."/>
            <person name="Mizubayashi T."/>
            <person name="Mukai Y."/>
            <person name="Nagasaki H."/>
            <person name="Nagata Y."/>
            <person name="Naito S."/>
            <person name="Nakashima M."/>
            <person name="Nakama Y."/>
            <person name="Nakamichi Y."/>
            <person name="Nakamura M."/>
            <person name="Meguro A."/>
            <person name="Negishi M."/>
            <person name="Ohta I."/>
            <person name="Ohta T."/>
            <person name="Okamoto M."/>
            <person name="Ono N."/>
            <person name="Saji S."/>
            <person name="Sakaguchi M."/>
            <person name="Sakai K."/>
            <person name="Shibata M."/>
            <person name="Shimokawa T."/>
            <person name="Song J."/>
            <person name="Takazaki Y."/>
            <person name="Terasawa K."/>
            <person name="Tsugane M."/>
            <person name="Tsuji K."/>
            <person name="Ueda S."/>
            <person name="Waki K."/>
            <person name="Yamagata H."/>
            <person name="Yamamoto M."/>
            <person name="Yamamoto S."/>
            <person name="Yamane H."/>
            <person name="Yoshiki S."/>
            <person name="Yoshihara R."/>
            <person name="Yukawa K."/>
            <person name="Zhong H."/>
            <person name="Yano M."/>
            <person name="Yuan Q."/>
            <person name="Ouyang S."/>
            <person name="Liu J."/>
            <person name="Jones K.M."/>
            <person name="Gansberger K."/>
            <person name="Moffat K."/>
            <person name="Hill J."/>
            <person name="Bera J."/>
            <person name="Fadrosh D."/>
            <person name="Jin S."/>
            <person name="Johri S."/>
            <person name="Kim M."/>
            <person name="Overton L."/>
            <person name="Reardon M."/>
            <person name="Tsitrin T."/>
            <person name="Vuong H."/>
            <person name="Weaver B."/>
            <person name="Ciecko A."/>
            <person name="Tallon L."/>
            <person name="Jackson J."/>
            <person name="Pai G."/>
            <person name="Aken S.V."/>
            <person name="Utterback T."/>
            <person name="Reidmuller S."/>
            <person name="Feldblyum T."/>
            <person name="Hsiao J."/>
            <person name="Zismann V."/>
            <person name="Iobst S."/>
            <person name="de Vazeille A.R."/>
            <person name="Buell C.R."/>
            <person name="Ying K."/>
            <person name="Li Y."/>
            <person name="Lu T."/>
            <person name="Huang Y."/>
            <person name="Zhao Q."/>
            <person name="Feng Q."/>
            <person name="Zhang L."/>
            <person name="Zhu J."/>
            <person name="Weng Q."/>
            <person name="Mu J."/>
            <person name="Lu Y."/>
            <person name="Fan D."/>
            <person name="Liu Y."/>
            <person name="Guan J."/>
            <person name="Zhang Y."/>
            <person name="Yu S."/>
            <person name="Liu X."/>
            <person name="Zhang Y."/>
            <person name="Hong G."/>
            <person name="Han B."/>
            <person name="Choisne N."/>
            <person name="Demange N."/>
            <person name="Orjeda G."/>
            <person name="Samain S."/>
            <person name="Cattolico L."/>
            <person name="Pelletier E."/>
            <person name="Couloux A."/>
            <person name="Segurens B."/>
            <person name="Wincker P."/>
            <person name="D'Hont A."/>
            <person name="Scarpelli C."/>
            <person name="Weissenbach J."/>
            <person name="Salanoubat M."/>
            <person name="Quetier F."/>
            <person name="Yu Y."/>
            <person name="Kim H.R."/>
            <person name="Rambo T."/>
            <person name="Currie J."/>
            <person name="Collura K."/>
            <person name="Luo M."/>
            <person name="Yang T."/>
            <person name="Ammiraju J.S.S."/>
            <person name="Engler F."/>
            <person name="Soderlund C."/>
            <person name="Wing R.A."/>
            <person name="Palmer L.E."/>
            <person name="de la Bastide M."/>
            <person name="Spiegel L."/>
            <person name="Nascimento L."/>
            <person name="Zutavern T."/>
            <person name="O'Shaughnessy A."/>
            <person name="Dike S."/>
            <person name="Dedhia N."/>
            <person name="Preston R."/>
            <person name="Balija V."/>
            <person name="McCombie W.R."/>
            <person name="Chow T."/>
            <person name="Chen H."/>
            <person name="Chung M."/>
            <person name="Chen C."/>
            <person name="Shaw J."/>
            <person name="Wu H."/>
            <person name="Hsiao K."/>
            <person name="Chao Y."/>
            <person name="Chu M."/>
            <person name="Cheng C."/>
            <person name="Hour A."/>
            <person name="Lee P."/>
            <person name="Lin S."/>
            <person name="Lin Y."/>
            <person name="Liou J."/>
            <person name="Liu S."/>
            <person name="Hsing Y."/>
            <person name="Raghuvanshi S."/>
            <person name="Mohanty A."/>
            <person name="Bharti A.K."/>
            <person name="Gaur A."/>
            <person name="Gupta V."/>
            <person name="Kumar D."/>
            <person name="Ravi V."/>
            <person name="Vij S."/>
            <person name="Kapur A."/>
            <person name="Khurana P."/>
            <person name="Khurana P."/>
            <person name="Khurana J.P."/>
            <person name="Tyagi A.K."/>
            <person name="Gaikwad K."/>
            <person name="Singh A."/>
            <person name="Dalal V."/>
            <person name="Srivastava S."/>
            <person name="Dixit A."/>
            <person name="Pal A.K."/>
            <person name="Ghazi I.A."/>
            <person name="Yadav M."/>
            <person name="Pandit A."/>
            <person name="Bhargava A."/>
            <person name="Sureshbabu K."/>
            <person name="Batra K."/>
            <person name="Sharma T.R."/>
            <person name="Mohapatra T."/>
            <person name="Singh N.K."/>
            <person name="Messing J."/>
            <person name="Nelson A.B."/>
            <person name="Fuks G."/>
            <person name="Kavchok S."/>
            <person name="Keizer G."/>
            <person name="Linton E."/>
            <person name="Llaca V."/>
            <person name="Song R."/>
            <person name="Tanyolac B."/>
            <person name="Young S."/>
            <person name="Ho-Il K."/>
            <person name="Hahn J.H."/>
            <person name="Sangsakoo G."/>
            <person name="Vanavichit A."/>
            <person name="de Mattos Luiz.A.T."/>
            <person name="Zimmer P.D."/>
            <person name="Malone G."/>
            <person name="Dellagostin O."/>
            <person name="de Oliveira A.C."/>
            <person name="Bevan M."/>
            <person name="Bancroft I."/>
            <person name="Minx P."/>
            <person name="Cordum H."/>
            <person name="Wilson R."/>
            <person name="Cheng Z."/>
            <person name="Jin W."/>
            <person name="Jiang J."/>
            <person name="Leong S.A."/>
            <person name="Iwama H."/>
            <person name="Gojobori T."/>
            <person name="Itoh T."/>
            <person name="Niimura Y."/>
            <person name="Fujii Y."/>
            <person name="Habara T."/>
            <person name="Sakai H."/>
            <person name="Sato Y."/>
            <person name="Wilson G."/>
            <person name="Kumar K."/>
            <person name="McCouch S."/>
            <person name="Juretic N."/>
            <person name="Hoen D."/>
            <person name="Wright S."/>
            <person name="Bruskiewich R."/>
            <person name="Bureau T."/>
            <person name="Miyao A."/>
            <person name="Hirochika H."/>
            <person name="Nishikawa T."/>
            <person name="Kadowaki K."/>
            <person name="Sugiura M."/>
            <person name="Burr B."/>
            <person name="Sasaki T."/>
        </authorList>
    </citation>
    <scope>NUCLEOTIDE SEQUENCE [LARGE SCALE GENOMIC DNA]</scope>
    <source>
        <strain evidence="5">cv. Nipponbare</strain>
    </source>
</reference>
<sequence length="772" mass="88412">MSVALLLSKDLVLTLIPCIHIHDTTCIYDSPVLSKPSVISRPWLHSFRRRRSLPLLRLLHLSATVRESAAKPSPVQVKQKKRKVRAPPGAGEDVLLWRSGRVANLPEKPKYHDEFQDFKKKIRRYSECSLRLTATKKSGTSHLINHIAESCPAIDGDARINFLATIKKQTGEGFVFVPKRSRELMVRFFIHAEVPFKKIEDPYFLEWVESMQPTFKVVGCQTLRDDAFNLYERMREDLHAELHNLDSHVCLTSDMWTSIQNIGYMVVTAHYIDREFNIKKKIISFKELKYPHTGFAIEEAIMSCLTYWGIRSKLFTITLDNASNNNSACQELIKNHKNALMFEGQHLHVRCCAHILNILVQDDMKIIKPTIHKLRELLKHLDSSVSRMQDFNSMANSKNLPSKLSFSFDTPTRWNSTYKMIVEGLMYRSVLDSYANQHGEVAPTELEWQKVESICAFLKVFEEATLSVSADRKPTAHRFLPLVLQIRHALNDPDWQTSDILKVLAAAMLSKFVKYWDSGFNSALVIATMLDPRRKGDYLNFFYEKTSNSVTEIVEKVGSAEDWLKDYYEKYEGFVRRNDEHMLSHSREGSSSVGSPVLGKRKLEEEFALYKSRRRTARQTKSEFAIYLEEDVEEDSESFDVLDWWKRHAQKFPVLSSMARDFLAIPLSTVSSELAFSCGGRILGDTRSSLTPEMLEALICAKDWLIKANDPLINIPGAEGGEVKKMESVSVRRLLCSALLPAVDWVWVGKWIPPVDCVEFGLSNFVGWVGWG</sequence>
<evidence type="ECO:0000256" key="1">
    <source>
        <dbReference type="ARBA" id="ARBA00023125"/>
    </source>
</evidence>
<gene>
    <name evidence="4" type="ordered locus">Os05g0219300</name>
</gene>
<dbReference type="GO" id="GO:0003677">
    <property type="term" value="F:DNA binding"/>
    <property type="evidence" value="ECO:0007669"/>
    <property type="project" value="UniProtKB-KW"/>
</dbReference>
<dbReference type="InterPro" id="IPR052035">
    <property type="entry name" value="ZnF_BED_domain_contain"/>
</dbReference>
<dbReference type="KEGG" id="dosa:Os05g0219300"/>
<dbReference type="SUPFAM" id="SSF53098">
    <property type="entry name" value="Ribonuclease H-like"/>
    <property type="match status" value="1"/>
</dbReference>
<organism evidence="4 5">
    <name type="scientific">Oryza sativa subsp. japonica</name>
    <name type="common">Rice</name>
    <dbReference type="NCBI Taxonomy" id="39947"/>
    <lineage>
        <taxon>Eukaryota</taxon>
        <taxon>Viridiplantae</taxon>
        <taxon>Streptophyta</taxon>
        <taxon>Embryophyta</taxon>
        <taxon>Tracheophyta</taxon>
        <taxon>Spermatophyta</taxon>
        <taxon>Magnoliopsida</taxon>
        <taxon>Liliopsida</taxon>
        <taxon>Poales</taxon>
        <taxon>Poaceae</taxon>
        <taxon>BOP clade</taxon>
        <taxon>Oryzoideae</taxon>
        <taxon>Oryzeae</taxon>
        <taxon>Oryzinae</taxon>
        <taxon>Oryza</taxon>
        <taxon>Oryza sativa</taxon>
    </lineage>
</organism>
<keyword evidence="1" id="KW-0238">DNA-binding</keyword>
<evidence type="ECO:0000313" key="5">
    <source>
        <dbReference type="Proteomes" id="UP000000763"/>
    </source>
</evidence>
<dbReference type="EMBL" id="AP008211">
    <property type="protein sequence ID" value="BAF16856.2"/>
    <property type="molecule type" value="Genomic_DNA"/>
</dbReference>
<dbReference type="InterPro" id="IPR008906">
    <property type="entry name" value="HATC_C_dom"/>
</dbReference>
<dbReference type="Pfam" id="PF14372">
    <property type="entry name" value="hAT-like_RNase-H"/>
    <property type="match status" value="1"/>
</dbReference>
<dbReference type="PANTHER" id="PTHR46481:SF5">
    <property type="entry name" value="OS08G0393150 PROTEIN"/>
    <property type="match status" value="1"/>
</dbReference>
<name>Q0DJW7_ORYSJ</name>
<feature type="domain" description="hAT-like transposase RNase-H fold" evidence="3">
    <location>
        <begin position="470"/>
        <end position="571"/>
    </location>
</feature>
<feature type="domain" description="HAT C-terminal dimerisation" evidence="2">
    <location>
        <begin position="625"/>
        <end position="705"/>
    </location>
</feature>
<accession>Q0DJW7</accession>
<dbReference type="Pfam" id="PF05699">
    <property type="entry name" value="Dimer_Tnp_hAT"/>
    <property type="match status" value="1"/>
</dbReference>
<evidence type="ECO:0000313" key="4">
    <source>
        <dbReference type="EMBL" id="BAF16856.2"/>
    </source>
</evidence>
<dbReference type="GO" id="GO:0046983">
    <property type="term" value="F:protein dimerization activity"/>
    <property type="evidence" value="ECO:0007669"/>
    <property type="project" value="InterPro"/>
</dbReference>
<dbReference type="AlphaFoldDB" id="Q0DJW7"/>
<dbReference type="InterPro" id="IPR025525">
    <property type="entry name" value="hAT-like_transposase_RNase-H"/>
</dbReference>
<proteinExistence type="predicted"/>
<evidence type="ECO:0000259" key="3">
    <source>
        <dbReference type="Pfam" id="PF14372"/>
    </source>
</evidence>
<reference evidence="5" key="2">
    <citation type="journal article" date="2008" name="Nucleic Acids Res.">
        <title>The rice annotation project database (RAP-DB): 2008 update.</title>
        <authorList>
            <consortium name="The rice annotation project (RAP)"/>
        </authorList>
    </citation>
    <scope>GENOME REANNOTATION</scope>
    <source>
        <strain evidence="5">cv. Nipponbare</strain>
    </source>
</reference>
<dbReference type="InterPro" id="IPR012337">
    <property type="entry name" value="RNaseH-like_sf"/>
</dbReference>
<dbReference type="Proteomes" id="UP000000763">
    <property type="component" value="Chromosome 5"/>
</dbReference>
<dbReference type="HOGENOM" id="CLU_009123_1_3_1"/>
<protein>
    <submittedName>
        <fullName evidence="4">Os05g0219300 protein</fullName>
    </submittedName>
</protein>